<dbReference type="Proteomes" id="UP000076532">
    <property type="component" value="Unassembled WGS sequence"/>
</dbReference>
<dbReference type="EMBL" id="KV417709">
    <property type="protein sequence ID" value="KZP09017.1"/>
    <property type="molecule type" value="Genomic_DNA"/>
</dbReference>
<organism evidence="2 3">
    <name type="scientific">Athelia psychrophila</name>
    <dbReference type="NCBI Taxonomy" id="1759441"/>
    <lineage>
        <taxon>Eukaryota</taxon>
        <taxon>Fungi</taxon>
        <taxon>Dikarya</taxon>
        <taxon>Basidiomycota</taxon>
        <taxon>Agaricomycotina</taxon>
        <taxon>Agaricomycetes</taxon>
        <taxon>Agaricomycetidae</taxon>
        <taxon>Atheliales</taxon>
        <taxon>Atheliaceae</taxon>
        <taxon>Athelia</taxon>
    </lineage>
</organism>
<sequence length="324" mass="36201">MKGAGHSRYHSQDRAEHPSDIHGNRAALLVRPPLPVHQHARCALMGEHALRRPGAVAPGVLGRRRPGATLLKTRDPLEPDKPARVLGLVRQLLLLRAVPRKLLAYDELDERPLTLLYRYRAVRRLAGDKYRRVVGPAAHAVKLGLMFSRMCVSPFGLGPKCRLKRGGRRLRLRLLKRRGVHARDGPGRRLEPEPLPAPRARGRLDPRRDAGVRAALHAPPRPSPSPFPFPFPSRWLGRLLLALVLVLLDDDARRRGLGCYARADAGAVPGLLSSGSADRRCGRGRGRYEAHRRARFPFPFPFWFRGVQLVRKLTRTGQGPTVVL</sequence>
<feature type="region of interest" description="Disordered" evidence="1">
    <location>
        <begin position="181"/>
        <end position="208"/>
    </location>
</feature>
<feature type="non-terminal residue" evidence="2">
    <location>
        <position position="324"/>
    </location>
</feature>
<accession>A0A165XY99</accession>
<evidence type="ECO:0000256" key="1">
    <source>
        <dbReference type="SAM" id="MobiDB-lite"/>
    </source>
</evidence>
<evidence type="ECO:0000313" key="2">
    <source>
        <dbReference type="EMBL" id="KZP09017.1"/>
    </source>
</evidence>
<gene>
    <name evidence="2" type="ORF">FIBSPDRAFT_964278</name>
</gene>
<name>A0A165XY99_9AGAM</name>
<keyword evidence="3" id="KW-1185">Reference proteome</keyword>
<feature type="compositionally biased region" description="Basic and acidic residues" evidence="1">
    <location>
        <begin position="181"/>
        <end position="192"/>
    </location>
</feature>
<feature type="compositionally biased region" description="Basic and acidic residues" evidence="1">
    <location>
        <begin position="10"/>
        <end position="20"/>
    </location>
</feature>
<feature type="region of interest" description="Disordered" evidence="1">
    <location>
        <begin position="1"/>
        <end position="20"/>
    </location>
</feature>
<evidence type="ECO:0000313" key="3">
    <source>
        <dbReference type="Proteomes" id="UP000076532"/>
    </source>
</evidence>
<protein>
    <submittedName>
        <fullName evidence="2">Uncharacterized protein</fullName>
    </submittedName>
</protein>
<dbReference type="AlphaFoldDB" id="A0A165XY99"/>
<reference evidence="2 3" key="1">
    <citation type="journal article" date="2016" name="Mol. Biol. Evol.">
        <title>Comparative Genomics of Early-Diverging Mushroom-Forming Fungi Provides Insights into the Origins of Lignocellulose Decay Capabilities.</title>
        <authorList>
            <person name="Nagy L.G."/>
            <person name="Riley R."/>
            <person name="Tritt A."/>
            <person name="Adam C."/>
            <person name="Daum C."/>
            <person name="Floudas D."/>
            <person name="Sun H."/>
            <person name="Yadav J.S."/>
            <person name="Pangilinan J."/>
            <person name="Larsson K.H."/>
            <person name="Matsuura K."/>
            <person name="Barry K."/>
            <person name="Labutti K."/>
            <person name="Kuo R."/>
            <person name="Ohm R.A."/>
            <person name="Bhattacharya S.S."/>
            <person name="Shirouzu T."/>
            <person name="Yoshinaga Y."/>
            <person name="Martin F.M."/>
            <person name="Grigoriev I.V."/>
            <person name="Hibbett D.S."/>
        </authorList>
    </citation>
    <scope>NUCLEOTIDE SEQUENCE [LARGE SCALE GENOMIC DNA]</scope>
    <source>
        <strain evidence="2 3">CBS 109695</strain>
    </source>
</reference>
<proteinExistence type="predicted"/>